<evidence type="ECO:0000256" key="1">
    <source>
        <dbReference type="SAM" id="Phobius"/>
    </source>
</evidence>
<dbReference type="EMBL" id="RQTK01000028">
    <property type="protein sequence ID" value="RUS90618.1"/>
    <property type="molecule type" value="Genomic_DNA"/>
</dbReference>
<dbReference type="AlphaFoldDB" id="A0A3S1CEP7"/>
<reference evidence="2 3" key="1">
    <citation type="submission" date="2019-01" db="EMBL/GenBank/DDBJ databases">
        <title>A draft genome assembly of the solar-powered sea slug Elysia chlorotica.</title>
        <authorList>
            <person name="Cai H."/>
            <person name="Li Q."/>
            <person name="Fang X."/>
            <person name="Li J."/>
            <person name="Curtis N.E."/>
            <person name="Altenburger A."/>
            <person name="Shibata T."/>
            <person name="Feng M."/>
            <person name="Maeda T."/>
            <person name="Schwartz J.A."/>
            <person name="Shigenobu S."/>
            <person name="Lundholm N."/>
            <person name="Nishiyama T."/>
            <person name="Yang H."/>
            <person name="Hasebe M."/>
            <person name="Li S."/>
            <person name="Pierce S.K."/>
            <person name="Wang J."/>
        </authorList>
    </citation>
    <scope>NUCLEOTIDE SEQUENCE [LARGE SCALE GENOMIC DNA]</scope>
    <source>
        <strain evidence="2">EC2010</strain>
        <tissue evidence="2">Whole organism of an adult</tissue>
    </source>
</reference>
<proteinExistence type="predicted"/>
<feature type="transmembrane region" description="Helical" evidence="1">
    <location>
        <begin position="6"/>
        <end position="29"/>
    </location>
</feature>
<sequence length="191" mass="22083">MVQLQLLPVGALLMFAVEFYHTLAHFMILSGMRMLPRKDLIRIRYYFLVDTVSVMTSTLLTGRFVWLACIQVIQHLFYFFTWEQSYMAKRIVDWSSLDWFKTEGAGRPVVSRMLSQLDSFCGTLFDMLVHMCMMYALGRAYLDVTGVLVAVLLAQAALYVVVFNPKFAWSHPNSMPGWVQRRIGALALRYD</sequence>
<keyword evidence="1" id="KW-0812">Transmembrane</keyword>
<feature type="transmembrane region" description="Helical" evidence="1">
    <location>
        <begin position="64"/>
        <end position="81"/>
    </location>
</feature>
<evidence type="ECO:0000313" key="2">
    <source>
        <dbReference type="EMBL" id="RUS90618.1"/>
    </source>
</evidence>
<accession>A0A3S1CEP7</accession>
<name>A0A3S1CEP7_ELYCH</name>
<evidence type="ECO:0000313" key="3">
    <source>
        <dbReference type="Proteomes" id="UP000271974"/>
    </source>
</evidence>
<keyword evidence="1" id="KW-0472">Membrane</keyword>
<comment type="caution">
    <text evidence="2">The sequence shown here is derived from an EMBL/GenBank/DDBJ whole genome shotgun (WGS) entry which is preliminary data.</text>
</comment>
<keyword evidence="1" id="KW-1133">Transmembrane helix</keyword>
<dbReference type="Proteomes" id="UP000271974">
    <property type="component" value="Unassembled WGS sequence"/>
</dbReference>
<gene>
    <name evidence="2" type="ORF">EGW08_001615</name>
</gene>
<keyword evidence="3" id="KW-1185">Reference proteome</keyword>
<feature type="transmembrane region" description="Helical" evidence="1">
    <location>
        <begin position="144"/>
        <end position="163"/>
    </location>
</feature>
<protein>
    <submittedName>
        <fullName evidence="2">Uncharacterized protein</fullName>
    </submittedName>
</protein>
<organism evidence="2 3">
    <name type="scientific">Elysia chlorotica</name>
    <name type="common">Eastern emerald elysia</name>
    <name type="synonym">Sea slug</name>
    <dbReference type="NCBI Taxonomy" id="188477"/>
    <lineage>
        <taxon>Eukaryota</taxon>
        <taxon>Metazoa</taxon>
        <taxon>Spiralia</taxon>
        <taxon>Lophotrochozoa</taxon>
        <taxon>Mollusca</taxon>
        <taxon>Gastropoda</taxon>
        <taxon>Heterobranchia</taxon>
        <taxon>Euthyneura</taxon>
        <taxon>Panpulmonata</taxon>
        <taxon>Sacoglossa</taxon>
        <taxon>Placobranchoidea</taxon>
        <taxon>Plakobranchidae</taxon>
        <taxon>Elysia</taxon>
    </lineage>
</organism>
<dbReference type="OrthoDB" id="6069173at2759"/>